<keyword evidence="2" id="KW-0472">Membrane</keyword>
<evidence type="ECO:0000313" key="3">
    <source>
        <dbReference type="EMBL" id="KAG0580452.1"/>
    </source>
</evidence>
<protein>
    <submittedName>
        <fullName evidence="3">Uncharacterized protein</fullName>
    </submittedName>
</protein>
<gene>
    <name evidence="3" type="ORF">KC19_4G174600</name>
</gene>
<dbReference type="SUPFAM" id="SSF46565">
    <property type="entry name" value="Chaperone J-domain"/>
    <property type="match status" value="1"/>
</dbReference>
<dbReference type="GO" id="GO:0010598">
    <property type="term" value="C:NAD(P)H dehydrogenase complex (plastoquinone)"/>
    <property type="evidence" value="ECO:0007669"/>
    <property type="project" value="InterPro"/>
</dbReference>
<reference evidence="3" key="1">
    <citation type="submission" date="2020-06" db="EMBL/GenBank/DDBJ databases">
        <title>WGS assembly of Ceratodon purpureus strain R40.</title>
        <authorList>
            <person name="Carey S.B."/>
            <person name="Jenkins J."/>
            <person name="Shu S."/>
            <person name="Lovell J.T."/>
            <person name="Sreedasyam A."/>
            <person name="Maumus F."/>
            <person name="Tiley G.P."/>
            <person name="Fernandez-Pozo N."/>
            <person name="Barry K."/>
            <person name="Chen C."/>
            <person name="Wang M."/>
            <person name="Lipzen A."/>
            <person name="Daum C."/>
            <person name="Saski C.A."/>
            <person name="Payton A.C."/>
            <person name="Mcbreen J.C."/>
            <person name="Conrad R.E."/>
            <person name="Kollar L.M."/>
            <person name="Olsson S."/>
            <person name="Huttunen S."/>
            <person name="Landis J.B."/>
            <person name="Wickett N.J."/>
            <person name="Johnson M.G."/>
            <person name="Rensing S.A."/>
            <person name="Grimwood J."/>
            <person name="Schmutz J."/>
            <person name="Mcdaniel S.F."/>
        </authorList>
    </citation>
    <scope>NUCLEOTIDE SEQUENCE</scope>
    <source>
        <strain evidence="3">R40</strain>
    </source>
</reference>
<dbReference type="InterPro" id="IPR044199">
    <property type="entry name" value="NdhU_chloroplastic"/>
</dbReference>
<dbReference type="GO" id="GO:0009535">
    <property type="term" value="C:chloroplast thylakoid membrane"/>
    <property type="evidence" value="ECO:0007669"/>
    <property type="project" value="InterPro"/>
</dbReference>
<evidence type="ECO:0000256" key="1">
    <source>
        <dbReference type="SAM" id="MobiDB-lite"/>
    </source>
</evidence>
<dbReference type="PANTHER" id="PTHR47726">
    <property type="entry name" value="NAD(P)H-QUINONE OXIDOREDUCTASE SUBUNIT U, CHLOROPLASTIC"/>
    <property type="match status" value="1"/>
</dbReference>
<evidence type="ECO:0000313" key="4">
    <source>
        <dbReference type="Proteomes" id="UP000822688"/>
    </source>
</evidence>
<dbReference type="EMBL" id="CM026424">
    <property type="protein sequence ID" value="KAG0580452.1"/>
    <property type="molecule type" value="Genomic_DNA"/>
</dbReference>
<dbReference type="AlphaFoldDB" id="A0A8T0IAK4"/>
<accession>A0A8T0IAK4</accession>
<dbReference type="Proteomes" id="UP000822688">
    <property type="component" value="Chromosome 4"/>
</dbReference>
<proteinExistence type="predicted"/>
<dbReference type="PANTHER" id="PTHR47726:SF1">
    <property type="entry name" value="NAD(P)H-QUINONE OXIDOREDUCTASE SUBUNIT U, CHLOROPLASTIC"/>
    <property type="match status" value="1"/>
</dbReference>
<dbReference type="OrthoDB" id="2013770at2759"/>
<feature type="compositionally biased region" description="Low complexity" evidence="1">
    <location>
        <begin position="43"/>
        <end position="61"/>
    </location>
</feature>
<feature type="transmembrane region" description="Helical" evidence="2">
    <location>
        <begin position="202"/>
        <end position="220"/>
    </location>
</feature>
<dbReference type="Gene3D" id="1.10.287.110">
    <property type="entry name" value="DnaJ domain"/>
    <property type="match status" value="1"/>
</dbReference>
<organism evidence="3 4">
    <name type="scientific">Ceratodon purpureus</name>
    <name type="common">Fire moss</name>
    <name type="synonym">Dicranum purpureum</name>
    <dbReference type="NCBI Taxonomy" id="3225"/>
    <lineage>
        <taxon>Eukaryota</taxon>
        <taxon>Viridiplantae</taxon>
        <taxon>Streptophyta</taxon>
        <taxon>Embryophyta</taxon>
        <taxon>Bryophyta</taxon>
        <taxon>Bryophytina</taxon>
        <taxon>Bryopsida</taxon>
        <taxon>Dicranidae</taxon>
        <taxon>Pseudoditrichales</taxon>
        <taxon>Ditrichaceae</taxon>
        <taxon>Ceratodon</taxon>
    </lineage>
</organism>
<keyword evidence="2" id="KW-1133">Transmembrane helix</keyword>
<keyword evidence="4" id="KW-1185">Reference proteome</keyword>
<evidence type="ECO:0000256" key="2">
    <source>
        <dbReference type="SAM" id="Phobius"/>
    </source>
</evidence>
<feature type="region of interest" description="Disordered" evidence="1">
    <location>
        <begin position="43"/>
        <end position="68"/>
    </location>
</feature>
<keyword evidence="2" id="KW-0812">Transmembrane</keyword>
<dbReference type="InterPro" id="IPR036869">
    <property type="entry name" value="J_dom_sf"/>
</dbReference>
<sequence>MMQCLSGSQLLSPVCTHVVVAQRPACNVTRGAQVRRGAGLVVRAESTASSSTSTAEPTSVEPASEVAVSPIPAGPKSIINEETILSAISGDNIVLEDHYGRLRLNPDASTSEIVKAFQERCEEVKQQLLGESETEELINKLKDSVELLTSEEERRMYDWCLLRKATHTVDYAWPYEADLTQRLEDPTSLVPEKEDDGGNRNVALFFAGWFVLSCALNILIGMK</sequence>
<name>A0A8T0IAK4_CERPU</name>
<comment type="caution">
    <text evidence="3">The sequence shown here is derived from an EMBL/GenBank/DDBJ whole genome shotgun (WGS) entry which is preliminary data.</text>
</comment>